<dbReference type="InterPro" id="IPR000246">
    <property type="entry name" value="Peptidase_T2"/>
</dbReference>
<feature type="site" description="Cleavage; by autolysis" evidence="2">
    <location>
        <begin position="292"/>
        <end position="293"/>
    </location>
</feature>
<evidence type="ECO:0000256" key="3">
    <source>
        <dbReference type="SAM" id="MobiDB-lite"/>
    </source>
</evidence>
<dbReference type="PANTHER" id="PTHR10188">
    <property type="entry name" value="L-ASPARAGINASE"/>
    <property type="match status" value="1"/>
</dbReference>
<evidence type="ECO:0000256" key="1">
    <source>
        <dbReference type="PIRSR" id="PIRSR600246-1"/>
    </source>
</evidence>
<reference evidence="4 5" key="1">
    <citation type="submission" date="2016-12" db="EMBL/GenBank/DDBJ databases">
        <title>The genomes of Aspergillus section Nigri reveals drivers in fungal speciation.</title>
        <authorList>
            <consortium name="DOE Joint Genome Institute"/>
            <person name="Vesth T.C."/>
            <person name="Nybo J."/>
            <person name="Theobald S."/>
            <person name="Brandl J."/>
            <person name="Frisvad J.C."/>
            <person name="Nielsen K.F."/>
            <person name="Lyhne E.K."/>
            <person name="Kogle M.E."/>
            <person name="Kuo A."/>
            <person name="Riley R."/>
            <person name="Clum A."/>
            <person name="Nolan M."/>
            <person name="Lipzen A."/>
            <person name="Salamov A."/>
            <person name="Henrissat B."/>
            <person name="Wiebenga A."/>
            <person name="De Vries R.P."/>
            <person name="Grigoriev I.V."/>
            <person name="Mortensen U.H."/>
            <person name="Andersen M.R."/>
            <person name="Baker S.E."/>
        </authorList>
    </citation>
    <scope>NUCLEOTIDE SEQUENCE [LARGE SCALE GENOMIC DNA]</scope>
    <source>
        <strain evidence="4 5">CBS 117.55</strain>
    </source>
</reference>
<dbReference type="FunFam" id="3.60.20.30:FF:000007">
    <property type="entry name" value="Similar to threonine aspartase"/>
    <property type="match status" value="1"/>
</dbReference>
<dbReference type="CDD" id="cd04514">
    <property type="entry name" value="Taspase1_like"/>
    <property type="match status" value="1"/>
</dbReference>
<dbReference type="STRING" id="1448321.A0A317WGU4"/>
<dbReference type="GO" id="GO:0051604">
    <property type="term" value="P:protein maturation"/>
    <property type="evidence" value="ECO:0007669"/>
    <property type="project" value="TreeGrafter"/>
</dbReference>
<gene>
    <name evidence="4" type="ORF">BO70DRAFT_361280</name>
</gene>
<evidence type="ECO:0000256" key="2">
    <source>
        <dbReference type="PIRSR" id="PIRSR600246-3"/>
    </source>
</evidence>
<feature type="region of interest" description="Disordered" evidence="3">
    <location>
        <begin position="461"/>
        <end position="481"/>
    </location>
</feature>
<dbReference type="Proteomes" id="UP000247233">
    <property type="component" value="Unassembled WGS sequence"/>
</dbReference>
<sequence length="481" mass="50726">MSRSRRGGDISAVFIHAGAGFHAPHNEKAHLETCENAAKVAMKMLQNGGSAIDAVEIAIMLMEDAEITNAGYGSNLNIEGTVECDATIVNHLGRSGAVGAAAQIKNPISLARVILDSSTKPLSLSRVPPNFLVGQGATDFAFEQGLVVLPDDALVSPSARERWRHWQRELEAASLREKQQLSEQDRARGYIRRPVSVHPAQLLVNPSRMRPASAIGVSSATRGIDPRLHQPQPHGITPPAEMDRPHSESPQVKDGVDGPLLSPTPTWPSGDGNPSEDPPDAPEGMEIDRVNDTVGAIVVDSEGNIAAGSSSGGIGMKHRGRIGPAALVGIGTAVIPVDPSDPEATSVATITSGTGEHIATTFAASTCASRVYYSHRKCKDGSYEEVNEEEAIKAAISEDFMAHPGVRGSHCQGAIGLLSVKRTVDGVFLYFAHNTDSFAIASMSSDDKKPVCVMSRSTGNGSIAQGGRACRAKRPRGPHGF</sequence>
<evidence type="ECO:0000313" key="4">
    <source>
        <dbReference type="EMBL" id="PWY84901.1"/>
    </source>
</evidence>
<feature type="active site" description="Nucleophile" evidence="1">
    <location>
        <position position="293"/>
    </location>
</feature>
<feature type="region of interest" description="Disordered" evidence="3">
    <location>
        <begin position="219"/>
        <end position="286"/>
    </location>
</feature>
<evidence type="ECO:0000313" key="5">
    <source>
        <dbReference type="Proteomes" id="UP000247233"/>
    </source>
</evidence>
<dbReference type="InterPro" id="IPR029055">
    <property type="entry name" value="Ntn_hydrolases_N"/>
</dbReference>
<dbReference type="RefSeq" id="XP_025400243.1">
    <property type="nucleotide sequence ID" value="XM_025543010.1"/>
</dbReference>
<keyword evidence="5" id="KW-1185">Reference proteome</keyword>
<dbReference type="InterPro" id="IPR037464">
    <property type="entry name" value="Taspase1"/>
</dbReference>
<dbReference type="VEuPathDB" id="FungiDB:BO70DRAFT_361280"/>
<proteinExistence type="predicted"/>
<protein>
    <submittedName>
        <fullName evidence="4">Asparaginase family protein</fullName>
    </submittedName>
</protein>
<comment type="caution">
    <text evidence="4">The sequence shown here is derived from an EMBL/GenBank/DDBJ whole genome shotgun (WGS) entry which is preliminary data.</text>
</comment>
<dbReference type="PANTHER" id="PTHR10188:SF8">
    <property type="entry name" value="THREONINE ASPARTASE 1"/>
    <property type="match status" value="1"/>
</dbReference>
<dbReference type="Pfam" id="PF01112">
    <property type="entry name" value="Asparaginase_2"/>
    <property type="match status" value="2"/>
</dbReference>
<dbReference type="GO" id="GO:0004298">
    <property type="term" value="F:threonine-type endopeptidase activity"/>
    <property type="evidence" value="ECO:0007669"/>
    <property type="project" value="InterPro"/>
</dbReference>
<dbReference type="EMBL" id="MSFL01000009">
    <property type="protein sequence ID" value="PWY84901.1"/>
    <property type="molecule type" value="Genomic_DNA"/>
</dbReference>
<dbReference type="GeneID" id="37065247"/>
<dbReference type="OrthoDB" id="77601at2759"/>
<accession>A0A317WGU4</accession>
<dbReference type="Gene3D" id="3.60.20.30">
    <property type="entry name" value="(Glycosyl)asparaginase"/>
    <property type="match status" value="1"/>
</dbReference>
<dbReference type="SUPFAM" id="SSF56235">
    <property type="entry name" value="N-terminal nucleophile aminohydrolases (Ntn hydrolases)"/>
    <property type="match status" value="1"/>
</dbReference>
<name>A0A317WGU4_9EURO</name>
<dbReference type="GO" id="GO:0005737">
    <property type="term" value="C:cytoplasm"/>
    <property type="evidence" value="ECO:0007669"/>
    <property type="project" value="TreeGrafter"/>
</dbReference>
<dbReference type="AlphaFoldDB" id="A0A317WGU4"/>
<organism evidence="4 5">
    <name type="scientific">Aspergillus heteromorphus CBS 117.55</name>
    <dbReference type="NCBI Taxonomy" id="1448321"/>
    <lineage>
        <taxon>Eukaryota</taxon>
        <taxon>Fungi</taxon>
        <taxon>Dikarya</taxon>
        <taxon>Ascomycota</taxon>
        <taxon>Pezizomycotina</taxon>
        <taxon>Eurotiomycetes</taxon>
        <taxon>Eurotiomycetidae</taxon>
        <taxon>Eurotiales</taxon>
        <taxon>Aspergillaceae</taxon>
        <taxon>Aspergillus</taxon>
        <taxon>Aspergillus subgen. Circumdati</taxon>
    </lineage>
</organism>
<feature type="compositionally biased region" description="Basic residues" evidence="3">
    <location>
        <begin position="470"/>
        <end position="481"/>
    </location>
</feature>